<dbReference type="Proteomes" id="UP000271889">
    <property type="component" value="Unassembled WGS sequence"/>
</dbReference>
<dbReference type="GO" id="GO:0008270">
    <property type="term" value="F:zinc ion binding"/>
    <property type="evidence" value="ECO:0007669"/>
    <property type="project" value="UniProtKB-KW"/>
</dbReference>
<evidence type="ECO:0000313" key="3">
    <source>
        <dbReference type="EMBL" id="VDK50725.1"/>
    </source>
</evidence>
<dbReference type="PROSITE" id="PS50157">
    <property type="entry name" value="ZINC_FINGER_C2H2_2"/>
    <property type="match status" value="1"/>
</dbReference>
<keyword evidence="1" id="KW-0862">Zinc</keyword>
<keyword evidence="1" id="KW-0479">Metal-binding</keyword>
<evidence type="ECO:0000256" key="1">
    <source>
        <dbReference type="PROSITE-ProRule" id="PRU00042"/>
    </source>
</evidence>
<accession>A0A3P6RAZ4</accession>
<dbReference type="Gene3D" id="3.30.160.60">
    <property type="entry name" value="Classic Zinc Finger"/>
    <property type="match status" value="1"/>
</dbReference>
<protein>
    <recommendedName>
        <fullName evidence="2">C2H2-type domain-containing protein</fullName>
    </recommendedName>
</protein>
<name>A0A3P6RAZ4_CYLGO</name>
<keyword evidence="1" id="KW-0863">Zinc-finger</keyword>
<reference evidence="3 4" key="1">
    <citation type="submission" date="2018-11" db="EMBL/GenBank/DDBJ databases">
        <authorList>
            <consortium name="Pathogen Informatics"/>
        </authorList>
    </citation>
    <scope>NUCLEOTIDE SEQUENCE [LARGE SCALE GENOMIC DNA]</scope>
</reference>
<gene>
    <name evidence="3" type="ORF">CGOC_LOCUS1853</name>
</gene>
<dbReference type="SUPFAM" id="SSF57667">
    <property type="entry name" value="beta-beta-alpha zinc fingers"/>
    <property type="match status" value="1"/>
</dbReference>
<dbReference type="InterPro" id="IPR036236">
    <property type="entry name" value="Znf_C2H2_sf"/>
</dbReference>
<keyword evidence="4" id="KW-1185">Reference proteome</keyword>
<dbReference type="OrthoDB" id="5864080at2759"/>
<feature type="domain" description="C2H2-type" evidence="2">
    <location>
        <begin position="53"/>
        <end position="81"/>
    </location>
</feature>
<sequence>MSPVTLGSGRQRVPNNIKRYRRQVCKICSSSVSVPFLRAKMLHAATHSPFKRYKCPYCDKRGASTASATLHIKSKHPGKPPNEFLDEMYERGRIHEAASTHGKMLRRPLCLAIEFKLNMALDFRLPKIMPTDLYL</sequence>
<dbReference type="EMBL" id="UYRV01003795">
    <property type="protein sequence ID" value="VDK50725.1"/>
    <property type="molecule type" value="Genomic_DNA"/>
</dbReference>
<evidence type="ECO:0000313" key="4">
    <source>
        <dbReference type="Proteomes" id="UP000271889"/>
    </source>
</evidence>
<proteinExistence type="predicted"/>
<evidence type="ECO:0000259" key="2">
    <source>
        <dbReference type="PROSITE" id="PS50157"/>
    </source>
</evidence>
<dbReference type="AlphaFoldDB" id="A0A3P6RAZ4"/>
<organism evidence="3 4">
    <name type="scientific">Cylicostephanus goldi</name>
    <name type="common">Nematode worm</name>
    <dbReference type="NCBI Taxonomy" id="71465"/>
    <lineage>
        <taxon>Eukaryota</taxon>
        <taxon>Metazoa</taxon>
        <taxon>Ecdysozoa</taxon>
        <taxon>Nematoda</taxon>
        <taxon>Chromadorea</taxon>
        <taxon>Rhabditida</taxon>
        <taxon>Rhabditina</taxon>
        <taxon>Rhabditomorpha</taxon>
        <taxon>Strongyloidea</taxon>
        <taxon>Strongylidae</taxon>
        <taxon>Cylicostephanus</taxon>
    </lineage>
</organism>
<dbReference type="InterPro" id="IPR013087">
    <property type="entry name" value="Znf_C2H2_type"/>
</dbReference>